<comment type="caution">
    <text evidence="2">The sequence shown here is derived from an EMBL/GenBank/DDBJ whole genome shotgun (WGS) entry which is preliminary data.</text>
</comment>
<dbReference type="EMBL" id="BTSX01000004">
    <property type="protein sequence ID" value="GMS94891.1"/>
    <property type="molecule type" value="Genomic_DNA"/>
</dbReference>
<feature type="transmembrane region" description="Helical" evidence="1">
    <location>
        <begin position="12"/>
        <end position="36"/>
    </location>
</feature>
<name>A0AAV5TKR4_9BILA</name>
<evidence type="ECO:0008006" key="4">
    <source>
        <dbReference type="Google" id="ProtNLM"/>
    </source>
</evidence>
<dbReference type="InterPro" id="IPR052860">
    <property type="entry name" value="NRL-GPCR1"/>
</dbReference>
<dbReference type="PANTHER" id="PTHR47521:SF18">
    <property type="entry name" value="G PROTEIN-COUPLED RECEPTOR-RELATED"/>
    <property type="match status" value="1"/>
</dbReference>
<keyword evidence="1" id="KW-0812">Transmembrane</keyword>
<keyword evidence="1" id="KW-1133">Transmembrane helix</keyword>
<dbReference type="AlphaFoldDB" id="A0AAV5TKR4"/>
<evidence type="ECO:0000313" key="3">
    <source>
        <dbReference type="Proteomes" id="UP001432027"/>
    </source>
</evidence>
<protein>
    <recommendedName>
        <fullName evidence="4">G protein-coupled receptor</fullName>
    </recommendedName>
</protein>
<organism evidence="2 3">
    <name type="scientific">Pristionchus entomophagus</name>
    <dbReference type="NCBI Taxonomy" id="358040"/>
    <lineage>
        <taxon>Eukaryota</taxon>
        <taxon>Metazoa</taxon>
        <taxon>Ecdysozoa</taxon>
        <taxon>Nematoda</taxon>
        <taxon>Chromadorea</taxon>
        <taxon>Rhabditida</taxon>
        <taxon>Rhabditina</taxon>
        <taxon>Diplogasteromorpha</taxon>
        <taxon>Diplogasteroidea</taxon>
        <taxon>Neodiplogasteridae</taxon>
        <taxon>Pristionchus</taxon>
    </lineage>
</organism>
<dbReference type="Proteomes" id="UP001432027">
    <property type="component" value="Unassembled WGS sequence"/>
</dbReference>
<keyword evidence="3" id="KW-1185">Reference proteome</keyword>
<keyword evidence="1" id="KW-0472">Membrane</keyword>
<feature type="transmembrane region" description="Helical" evidence="1">
    <location>
        <begin position="200"/>
        <end position="223"/>
    </location>
</feature>
<feature type="transmembrane region" description="Helical" evidence="1">
    <location>
        <begin position="235"/>
        <end position="256"/>
    </location>
</feature>
<gene>
    <name evidence="2" type="ORF">PENTCL1PPCAC_17066</name>
</gene>
<evidence type="ECO:0000256" key="1">
    <source>
        <dbReference type="SAM" id="Phobius"/>
    </source>
</evidence>
<dbReference type="PANTHER" id="PTHR47521">
    <property type="entry name" value="SERPENTINE RECEPTOR, CLASS E (EPSILON)-RELATED"/>
    <property type="match status" value="1"/>
</dbReference>
<proteinExistence type="predicted"/>
<sequence length="299" mass="33839">MDTESPIDYVLYNFPIVQIVQSLVVIISFPPVLIFLTQISKIALHDNCRFLLKSWSTAFLVCLIIHCLYIGCDLITGKYIPETNHDPPPRLFMFAVHGFFHAMSSAQELMLSIERAASCSSPERYHNQGLSKRLLIVGQSLSLLSDNIAIGCCIVNTIDLASLMCLSATTYYVSRRKKFILNSSLNEKYQIKEALDITRVMLPCGVISLVMKVSSTVAAWIYALDIIDSKYMFTITGGAYFIIESLNCMICMLFMLRKHAGLRRITEQLLCARREAAVCDIQSAEDVREIYFDALNRDW</sequence>
<feature type="transmembrane region" description="Helical" evidence="1">
    <location>
        <begin position="148"/>
        <end position="173"/>
    </location>
</feature>
<reference evidence="2" key="1">
    <citation type="submission" date="2023-10" db="EMBL/GenBank/DDBJ databases">
        <title>Genome assembly of Pristionchus species.</title>
        <authorList>
            <person name="Yoshida K."/>
            <person name="Sommer R.J."/>
        </authorList>
    </citation>
    <scope>NUCLEOTIDE SEQUENCE</scope>
    <source>
        <strain evidence="2">RS0144</strain>
    </source>
</reference>
<accession>A0AAV5TKR4</accession>
<feature type="non-terminal residue" evidence="2">
    <location>
        <position position="299"/>
    </location>
</feature>
<evidence type="ECO:0000313" key="2">
    <source>
        <dbReference type="EMBL" id="GMS94891.1"/>
    </source>
</evidence>
<feature type="transmembrane region" description="Helical" evidence="1">
    <location>
        <begin position="57"/>
        <end position="80"/>
    </location>
</feature>